<keyword evidence="3" id="KW-0472">Membrane</keyword>
<dbReference type="EMBL" id="JAPFFF010000006">
    <property type="protein sequence ID" value="KAK8888407.1"/>
    <property type="molecule type" value="Genomic_DNA"/>
</dbReference>
<dbReference type="InterPro" id="IPR013766">
    <property type="entry name" value="Thioredoxin_domain"/>
</dbReference>
<feature type="domain" description="Thioredoxin" evidence="5">
    <location>
        <begin position="1"/>
        <end position="121"/>
    </location>
</feature>
<comment type="caution">
    <text evidence="6">The sequence shown here is derived from an EMBL/GenBank/DDBJ whole genome shotgun (WGS) entry which is preliminary data.</text>
</comment>
<dbReference type="Gene3D" id="3.40.30.10">
    <property type="entry name" value="Glutaredoxin"/>
    <property type="match status" value="1"/>
</dbReference>
<keyword evidence="7" id="KW-1185">Reference proteome</keyword>
<dbReference type="Pfam" id="PF00085">
    <property type="entry name" value="Thioredoxin"/>
    <property type="match status" value="1"/>
</dbReference>
<feature type="chain" id="PRO_5047522100" description="Thioredoxin domain-containing protein" evidence="4">
    <location>
        <begin position="19"/>
        <end position="387"/>
    </location>
</feature>
<dbReference type="InterPro" id="IPR036249">
    <property type="entry name" value="Thioredoxin-like_sf"/>
</dbReference>
<dbReference type="PANTHER" id="PTHR45672:SF3">
    <property type="entry name" value="THIOREDOXIN DOMAIN-CONTAINING PROTEIN 5"/>
    <property type="match status" value="1"/>
</dbReference>
<evidence type="ECO:0000313" key="7">
    <source>
        <dbReference type="Proteomes" id="UP001470230"/>
    </source>
</evidence>
<accession>A0ABR2KD92</accession>
<keyword evidence="3" id="KW-0812">Transmembrane</keyword>
<sequence length="387" mass="45057">MFLILYFSFIAAAPVHLADDNFTEFINSTNLPVFLKLWASWCPHCKELEPTWNELAEINEYDGVISIADIECESNRKTCKQFEGENYPRLYWIDSVSKSPLTYHGSRTIPHFRMFIKKQLNFPLLPINDISEIENFTKTASISSVIFFKINDKDSNSLKIAKNVASQFRSSDLRFIYYGDDSIKSAEMIVYNEINRNETFSSDWDEVQLTKFILIRSVPFLAEVNSYIMNFFIVHNVSSFIRVTNISKPIDHNTFDSCEKVSSLYPVTKTDCQSSPWFCRLVDIDLNTTDVQYVIYNRYMKLFWVYREKTRDSQTVYNWANNVSLNLVKPQGPGIGLFSPFKTMYYNQKSQGNPVFVVFIPPILVLLIAIYMTYMCFNEKASLKKID</sequence>
<dbReference type="CDD" id="cd02961">
    <property type="entry name" value="PDI_a_family"/>
    <property type="match status" value="1"/>
</dbReference>
<dbReference type="PANTHER" id="PTHR45672">
    <property type="entry name" value="PROTEIN DISULFIDE-ISOMERASE C17H9.14C-RELATED"/>
    <property type="match status" value="1"/>
</dbReference>
<keyword evidence="2 4" id="KW-0732">Signal</keyword>
<organism evidence="6 7">
    <name type="scientific">Tritrichomonas musculus</name>
    <dbReference type="NCBI Taxonomy" id="1915356"/>
    <lineage>
        <taxon>Eukaryota</taxon>
        <taxon>Metamonada</taxon>
        <taxon>Parabasalia</taxon>
        <taxon>Tritrichomonadida</taxon>
        <taxon>Tritrichomonadidae</taxon>
        <taxon>Tritrichomonas</taxon>
    </lineage>
</organism>
<evidence type="ECO:0000256" key="2">
    <source>
        <dbReference type="ARBA" id="ARBA00022729"/>
    </source>
</evidence>
<dbReference type="PROSITE" id="PS00194">
    <property type="entry name" value="THIOREDOXIN_1"/>
    <property type="match status" value="1"/>
</dbReference>
<dbReference type="PROSITE" id="PS51352">
    <property type="entry name" value="THIOREDOXIN_2"/>
    <property type="match status" value="1"/>
</dbReference>
<name>A0ABR2KD92_9EUKA</name>
<dbReference type="InterPro" id="IPR017937">
    <property type="entry name" value="Thioredoxin_CS"/>
</dbReference>
<evidence type="ECO:0000256" key="4">
    <source>
        <dbReference type="SAM" id="SignalP"/>
    </source>
</evidence>
<evidence type="ECO:0000259" key="5">
    <source>
        <dbReference type="PROSITE" id="PS51352"/>
    </source>
</evidence>
<dbReference type="InterPro" id="IPR051063">
    <property type="entry name" value="PDI"/>
</dbReference>
<feature type="signal peptide" evidence="4">
    <location>
        <begin position="1"/>
        <end position="18"/>
    </location>
</feature>
<protein>
    <recommendedName>
        <fullName evidence="5">Thioredoxin domain-containing protein</fullName>
    </recommendedName>
</protein>
<keyword evidence="3" id="KW-1133">Transmembrane helix</keyword>
<evidence type="ECO:0000313" key="6">
    <source>
        <dbReference type="EMBL" id="KAK8888407.1"/>
    </source>
</evidence>
<dbReference type="Proteomes" id="UP001470230">
    <property type="component" value="Unassembled WGS sequence"/>
</dbReference>
<evidence type="ECO:0000256" key="1">
    <source>
        <dbReference type="ARBA" id="ARBA00006347"/>
    </source>
</evidence>
<gene>
    <name evidence="6" type="ORF">M9Y10_039477</name>
</gene>
<feature type="transmembrane region" description="Helical" evidence="3">
    <location>
        <begin position="355"/>
        <end position="377"/>
    </location>
</feature>
<proteinExistence type="inferred from homology"/>
<reference evidence="6 7" key="1">
    <citation type="submission" date="2024-04" db="EMBL/GenBank/DDBJ databases">
        <title>Tritrichomonas musculus Genome.</title>
        <authorList>
            <person name="Alves-Ferreira E."/>
            <person name="Grigg M."/>
            <person name="Lorenzi H."/>
            <person name="Galac M."/>
        </authorList>
    </citation>
    <scope>NUCLEOTIDE SEQUENCE [LARGE SCALE GENOMIC DNA]</scope>
    <source>
        <strain evidence="6 7">EAF2021</strain>
    </source>
</reference>
<dbReference type="SUPFAM" id="SSF52833">
    <property type="entry name" value="Thioredoxin-like"/>
    <property type="match status" value="1"/>
</dbReference>
<evidence type="ECO:0000256" key="3">
    <source>
        <dbReference type="SAM" id="Phobius"/>
    </source>
</evidence>
<comment type="similarity">
    <text evidence="1">Belongs to the protein disulfide isomerase family.</text>
</comment>